<dbReference type="EC" id="2.3.1.28" evidence="4 10"/>
<evidence type="ECO:0000256" key="3">
    <source>
        <dbReference type="ARBA" id="ARBA00011233"/>
    </source>
</evidence>
<evidence type="ECO:0000256" key="9">
    <source>
        <dbReference type="PIRSR" id="PIRSR000440-1"/>
    </source>
</evidence>
<dbReference type="InterPro" id="IPR001707">
    <property type="entry name" value="Cmp_AcTrfase"/>
</dbReference>
<name>A0A7X2MY91_9CLOT</name>
<reference evidence="12 13" key="1">
    <citation type="submission" date="2019-08" db="EMBL/GenBank/DDBJ databases">
        <title>In-depth cultivation of the pig gut microbiome towards novel bacterial diversity and tailored functional studies.</title>
        <authorList>
            <person name="Wylensek D."/>
            <person name="Hitch T.C.A."/>
            <person name="Clavel T."/>
        </authorList>
    </citation>
    <scope>NUCLEOTIDE SEQUENCE [LARGE SCALE GENOMIC DNA]</scope>
    <source>
        <strain evidence="12 13">WCA-383-APC-5B</strain>
    </source>
</reference>
<dbReference type="PIRSF" id="PIRSF000440">
    <property type="entry name" value="CAT"/>
    <property type="match status" value="1"/>
</dbReference>
<keyword evidence="8 10" id="KW-0012">Acyltransferase</keyword>
<dbReference type="Gene3D" id="3.30.559.10">
    <property type="entry name" value="Chloramphenicol acetyltransferase-like domain"/>
    <property type="match status" value="1"/>
</dbReference>
<keyword evidence="7 10" id="KW-0046">Antibiotic resistance</keyword>
<evidence type="ECO:0000313" key="13">
    <source>
        <dbReference type="Proteomes" id="UP000460287"/>
    </source>
</evidence>
<evidence type="ECO:0000256" key="6">
    <source>
        <dbReference type="ARBA" id="ARBA00022679"/>
    </source>
</evidence>
<evidence type="ECO:0000256" key="5">
    <source>
        <dbReference type="ARBA" id="ARBA00020291"/>
    </source>
</evidence>
<dbReference type="PROSITE" id="PS00100">
    <property type="entry name" value="CAT"/>
    <property type="match status" value="1"/>
</dbReference>
<comment type="caution">
    <text evidence="12">The sequence shown here is derived from an EMBL/GenBank/DDBJ whole genome shotgun (WGS) entry which is preliminary data.</text>
</comment>
<comment type="similarity">
    <text evidence="2 11">Belongs to the chloramphenicol acetyltransferase family.</text>
</comment>
<keyword evidence="13" id="KW-1185">Reference proteome</keyword>
<comment type="function">
    <text evidence="1 10">This enzyme is an effector of chloramphenicol resistance in bacteria.</text>
</comment>
<dbReference type="SMART" id="SM01059">
    <property type="entry name" value="CAT"/>
    <property type="match status" value="1"/>
</dbReference>
<dbReference type="RefSeq" id="WP_154531158.1">
    <property type="nucleotide sequence ID" value="NZ_VULX01000009.1"/>
</dbReference>
<gene>
    <name evidence="12" type="ORF">FYJ33_07545</name>
</gene>
<dbReference type="PANTHER" id="PTHR38474:SF2">
    <property type="entry name" value="CHLORAMPHENICOL ACETYLTRANSFERASE"/>
    <property type="match status" value="1"/>
</dbReference>
<evidence type="ECO:0000313" key="12">
    <source>
        <dbReference type="EMBL" id="MSR91268.1"/>
    </source>
</evidence>
<evidence type="ECO:0000256" key="8">
    <source>
        <dbReference type="ARBA" id="ARBA00023315"/>
    </source>
</evidence>
<dbReference type="EMBL" id="VULX01000009">
    <property type="protein sequence ID" value="MSR91268.1"/>
    <property type="molecule type" value="Genomic_DNA"/>
</dbReference>
<sequence>MNFTVIDKAKWARRECFEHFINNASCTYSITVNVDITNLIKFIKENNLRIYPVFTWISSKCINNQNEFKMGYDQNGNVGYFDYVSPSYSVLNDKTKVMADLCTEYSDNFKRFYTDMVSSLDKYKEDTTYTTPFAPNFYIVSCLPWFTYTSFNVNNEGSQPFLFPMVTWGKYFKDTDNAYKMPVTIQIHHAAADGYHCSLFYADMQEICSEPEKYLL</sequence>
<organism evidence="12 13">
    <name type="scientific">Inconstantimicrobium porci</name>
    <dbReference type="NCBI Taxonomy" id="2652291"/>
    <lineage>
        <taxon>Bacteria</taxon>
        <taxon>Bacillati</taxon>
        <taxon>Bacillota</taxon>
        <taxon>Clostridia</taxon>
        <taxon>Eubacteriales</taxon>
        <taxon>Clostridiaceae</taxon>
        <taxon>Inconstantimicrobium</taxon>
    </lineage>
</organism>
<dbReference type="GO" id="GO:0046677">
    <property type="term" value="P:response to antibiotic"/>
    <property type="evidence" value="ECO:0007669"/>
    <property type="project" value="UniProtKB-KW"/>
</dbReference>
<dbReference type="PANTHER" id="PTHR38474">
    <property type="entry name" value="SLR0299 PROTEIN"/>
    <property type="match status" value="1"/>
</dbReference>
<dbReference type="GO" id="GO:0008811">
    <property type="term" value="F:chloramphenicol O-acetyltransferase activity"/>
    <property type="evidence" value="ECO:0007669"/>
    <property type="project" value="UniProtKB-EC"/>
</dbReference>
<comment type="subunit">
    <text evidence="3">Homotrimer.</text>
</comment>
<evidence type="ECO:0000256" key="10">
    <source>
        <dbReference type="RuleBase" id="RU000503"/>
    </source>
</evidence>
<protein>
    <recommendedName>
        <fullName evidence="5 10">Chloramphenicol acetyltransferase</fullName>
        <ecNumber evidence="4 10">2.3.1.28</ecNumber>
    </recommendedName>
</protein>
<evidence type="ECO:0000256" key="4">
    <source>
        <dbReference type="ARBA" id="ARBA00013235"/>
    </source>
</evidence>
<comment type="catalytic activity">
    <reaction evidence="10">
        <text>chloramphenicol + acetyl-CoA = chloramphenicol 3-acetate + CoA</text>
        <dbReference type="Rhea" id="RHEA:18421"/>
        <dbReference type="ChEBI" id="CHEBI:16730"/>
        <dbReference type="ChEBI" id="CHEBI:17698"/>
        <dbReference type="ChEBI" id="CHEBI:57287"/>
        <dbReference type="ChEBI" id="CHEBI:57288"/>
        <dbReference type="EC" id="2.3.1.28"/>
    </reaction>
</comment>
<evidence type="ECO:0000256" key="11">
    <source>
        <dbReference type="RuleBase" id="RU004156"/>
    </source>
</evidence>
<accession>A0A7X2MY91</accession>
<dbReference type="SUPFAM" id="SSF52777">
    <property type="entry name" value="CoA-dependent acyltransferases"/>
    <property type="match status" value="1"/>
</dbReference>
<evidence type="ECO:0000256" key="7">
    <source>
        <dbReference type="ARBA" id="ARBA00023251"/>
    </source>
</evidence>
<feature type="active site" description="Proton acceptor" evidence="9">
    <location>
        <position position="189"/>
    </location>
</feature>
<evidence type="ECO:0000256" key="2">
    <source>
        <dbReference type="ARBA" id="ARBA00010571"/>
    </source>
</evidence>
<dbReference type="Proteomes" id="UP000460287">
    <property type="component" value="Unassembled WGS sequence"/>
</dbReference>
<dbReference type="Pfam" id="PF00302">
    <property type="entry name" value="CAT"/>
    <property type="match status" value="1"/>
</dbReference>
<dbReference type="InterPro" id="IPR023213">
    <property type="entry name" value="CAT-like_dom_sf"/>
</dbReference>
<keyword evidence="6 10" id="KW-0808">Transferase</keyword>
<dbReference type="InterPro" id="IPR018372">
    <property type="entry name" value="Chloramphenicol_AcTrfase_AS"/>
</dbReference>
<proteinExistence type="inferred from homology"/>
<evidence type="ECO:0000256" key="1">
    <source>
        <dbReference type="ARBA" id="ARBA00002150"/>
    </source>
</evidence>
<dbReference type="AlphaFoldDB" id="A0A7X2MY91"/>